<feature type="domain" description="FAD/NAD(P)-binding" evidence="11">
    <location>
        <begin position="213"/>
        <end position="501"/>
    </location>
</feature>
<proteinExistence type="inferred from homology"/>
<evidence type="ECO:0000256" key="2">
    <source>
        <dbReference type="ARBA" id="ARBA00011738"/>
    </source>
</evidence>
<dbReference type="EMBL" id="GG658170">
    <property type="protein sequence ID" value="EEO29038.1"/>
    <property type="molecule type" value="Genomic_DNA"/>
</dbReference>
<evidence type="ECO:0000256" key="1">
    <source>
        <dbReference type="ARBA" id="ARBA00009333"/>
    </source>
</evidence>
<evidence type="ECO:0000256" key="10">
    <source>
        <dbReference type="PIRSR" id="PIRSR000238-2"/>
    </source>
</evidence>
<dbReference type="InterPro" id="IPR036249">
    <property type="entry name" value="Thioredoxin-like_sf"/>
</dbReference>
<keyword evidence="8 10" id="KW-0676">Redox-active center</keyword>
<dbReference type="GO" id="GO:0000302">
    <property type="term" value="P:response to reactive oxygen species"/>
    <property type="evidence" value="ECO:0007669"/>
    <property type="project" value="InterPro"/>
</dbReference>
<comment type="cofactor">
    <cofactor evidence="9">
        <name>FAD</name>
        <dbReference type="ChEBI" id="CHEBI:57692"/>
    </cofactor>
    <text evidence="9">Binds 1 FAD per subunit.</text>
</comment>
<keyword evidence="5 13" id="KW-0560">Oxidoreductase</keyword>
<evidence type="ECO:0000313" key="13">
    <source>
        <dbReference type="EMBL" id="EEO29038.1"/>
    </source>
</evidence>
<keyword evidence="4 9" id="KW-0274">FAD</keyword>
<name>C3XD29_OXAFO</name>
<dbReference type="GO" id="GO:0016668">
    <property type="term" value="F:oxidoreductase activity, acting on a sulfur group of donors, NAD(P) as acceptor"/>
    <property type="evidence" value="ECO:0007669"/>
    <property type="project" value="UniProtKB-ARBA"/>
</dbReference>
<evidence type="ECO:0000256" key="7">
    <source>
        <dbReference type="ARBA" id="ARBA00023157"/>
    </source>
</evidence>
<feature type="binding site" evidence="9">
    <location>
        <begin position="475"/>
        <end position="485"/>
    </location>
    <ligand>
        <name>FAD</name>
        <dbReference type="ChEBI" id="CHEBI:57692"/>
    </ligand>
</feature>
<dbReference type="PANTHER" id="PTHR48105">
    <property type="entry name" value="THIOREDOXIN REDUCTASE 1-RELATED-RELATED"/>
    <property type="match status" value="1"/>
</dbReference>
<evidence type="ECO:0000256" key="4">
    <source>
        <dbReference type="ARBA" id="ARBA00022827"/>
    </source>
</evidence>
<dbReference type="Proteomes" id="UP000005089">
    <property type="component" value="Unassembled WGS sequence"/>
</dbReference>
<dbReference type="GO" id="GO:0102039">
    <property type="term" value="F:NADH-dependent peroxiredoxin activity"/>
    <property type="evidence" value="ECO:0007669"/>
    <property type="project" value="InterPro"/>
</dbReference>
<dbReference type="InterPro" id="IPR044141">
    <property type="entry name" value="AhpF_NTD_C"/>
</dbReference>
<comment type="subunit">
    <text evidence="2">Homodimer.</text>
</comment>
<dbReference type="RefSeq" id="WP_005879273.1">
    <property type="nucleotide sequence ID" value="NZ_CP019430.1"/>
</dbReference>
<evidence type="ECO:0000313" key="14">
    <source>
        <dbReference type="Proteomes" id="UP000005089"/>
    </source>
</evidence>
<gene>
    <name evidence="13" type="primary">ahpF</name>
    <name evidence="13" type="ORF">OFBG_00066</name>
</gene>
<dbReference type="InterPro" id="IPR050097">
    <property type="entry name" value="Ferredoxin-NADP_redctase_2"/>
</dbReference>
<keyword evidence="6 9" id="KW-0520">NAD</keyword>
<feature type="binding site" evidence="9">
    <location>
        <begin position="214"/>
        <end position="229"/>
    </location>
    <ligand>
        <name>FAD</name>
        <dbReference type="ChEBI" id="CHEBI:57692"/>
    </ligand>
</feature>
<dbReference type="InterPro" id="IPR012336">
    <property type="entry name" value="Thioredoxin-like_fold"/>
</dbReference>
<accession>C3XD29</accession>
<evidence type="ECO:0000256" key="9">
    <source>
        <dbReference type="PIRSR" id="PIRSR000238-1"/>
    </source>
</evidence>
<dbReference type="Gene3D" id="3.50.50.60">
    <property type="entry name" value="FAD/NAD(P)-binding domain"/>
    <property type="match status" value="2"/>
</dbReference>
<dbReference type="SUPFAM" id="SSF52833">
    <property type="entry name" value="Thioredoxin-like"/>
    <property type="match status" value="2"/>
</dbReference>
<dbReference type="PRINTS" id="PR00368">
    <property type="entry name" value="FADPNR"/>
</dbReference>
<dbReference type="eggNOG" id="COG3634">
    <property type="taxonomic scope" value="Bacteria"/>
</dbReference>
<feature type="domain" description="Thioredoxin-like fold" evidence="12">
    <location>
        <begin position="125"/>
        <end position="194"/>
    </location>
</feature>
<dbReference type="OrthoDB" id="9806179at2"/>
<sequence length="515" mass="55940">MLDNQVKEQLKNYLAKLVNPIEIVASINDTEKSREMTALLQDIAELSTKITLIEKADDDRRSPSFSINRPDGGVNLRFAGIPMGHEFTSLVLALLQVGGYPPKVEPDVIEQIKNLDGKYEFETYISLSCQNCPEVVQALNLMAVLNPNISHVMIDGSIYQDEVNERHIMAVPSIYMNGQEFGQGRMNIKEILAKVDTGSSRREAEKISAKEPFDVLVIGGGSAAATSAIYAARKGIRTGLVTENFGGQILNTTDIENVIAIKKIEGTHLAAVFEDNIRNHDIDVMMPQLAVNLIPGELIEVQLASGASVKSKTVILATGANWRKMDVPGEEQYIGRGVAFCPHCDGPLYKNKRIAVIGGGNSAVEAAIDLAGIAEHVSVLVRNTTLTADTVLQNKLFTLKNVTLITQALTSEVKGNGQKVTGLVYEDMATVSKRTLDVEGIFVQIGQVPTTEWLKKTPVKLNEKNEIDVDAYNRTNVPGIFAAGDVSSSPYKQIVIAMGDGAKAALSAFDYLIRN</sequence>
<organism evidence="13 14">
    <name type="scientific">Oxalobacter formigenes OXCC13</name>
    <dbReference type="NCBI Taxonomy" id="556269"/>
    <lineage>
        <taxon>Bacteria</taxon>
        <taxon>Pseudomonadati</taxon>
        <taxon>Pseudomonadota</taxon>
        <taxon>Betaproteobacteria</taxon>
        <taxon>Burkholderiales</taxon>
        <taxon>Oxalobacteraceae</taxon>
        <taxon>Oxalobacter</taxon>
    </lineage>
</organism>
<dbReference type="InterPro" id="IPR036188">
    <property type="entry name" value="FAD/NAD-bd_sf"/>
</dbReference>
<evidence type="ECO:0000256" key="8">
    <source>
        <dbReference type="ARBA" id="ARBA00023284"/>
    </source>
</evidence>
<keyword evidence="14" id="KW-1185">Reference proteome</keyword>
<dbReference type="AlphaFoldDB" id="C3XD29"/>
<evidence type="ECO:0000259" key="11">
    <source>
        <dbReference type="Pfam" id="PF07992"/>
    </source>
</evidence>
<keyword evidence="7 10" id="KW-1015">Disulfide bond</keyword>
<dbReference type="PRINTS" id="PR00469">
    <property type="entry name" value="PNDRDTASEII"/>
</dbReference>
<protein>
    <submittedName>
        <fullName evidence="13">Alkyl hydroperoxide reductase, F subunit</fullName>
        <ecNumber evidence="13">1.8.1.-</ecNumber>
    </submittedName>
</protein>
<dbReference type="InterPro" id="IPR008255">
    <property type="entry name" value="Pyr_nucl-diS_OxRdtase_2_AS"/>
</dbReference>
<evidence type="ECO:0000259" key="12">
    <source>
        <dbReference type="Pfam" id="PF13192"/>
    </source>
</evidence>
<comment type="similarity">
    <text evidence="1">Belongs to the class-II pyridine nucleotide-disulfide oxidoreductase family.</text>
</comment>
<dbReference type="GeneID" id="77136047"/>
<feature type="disulfide bond" description="Redox-active" evidence="10">
    <location>
        <begin position="341"/>
        <end position="344"/>
    </location>
</feature>
<dbReference type="CDD" id="cd02974">
    <property type="entry name" value="AhpF_NTD_N"/>
    <property type="match status" value="1"/>
</dbReference>
<dbReference type="GO" id="GO:0050660">
    <property type="term" value="F:flavin adenine dinucleotide binding"/>
    <property type="evidence" value="ECO:0007669"/>
    <property type="project" value="InterPro"/>
</dbReference>
<keyword evidence="3" id="KW-0285">Flavoprotein</keyword>
<dbReference type="HOGENOM" id="CLU_031864_4_0_4"/>
<dbReference type="SUPFAM" id="SSF51905">
    <property type="entry name" value="FAD/NAD(P)-binding domain"/>
    <property type="match status" value="1"/>
</dbReference>
<dbReference type="GO" id="GO:0051287">
    <property type="term" value="F:NAD binding"/>
    <property type="evidence" value="ECO:0007669"/>
    <property type="project" value="InterPro"/>
</dbReference>
<dbReference type="PROSITE" id="PS00573">
    <property type="entry name" value="PYRIDINE_REDOX_2"/>
    <property type="match status" value="1"/>
</dbReference>
<dbReference type="Pfam" id="PF13192">
    <property type="entry name" value="Thioredoxin_3"/>
    <property type="match status" value="1"/>
</dbReference>
<feature type="binding site" evidence="9">
    <location>
        <begin position="353"/>
        <end position="367"/>
    </location>
    <ligand>
        <name>NAD(+)</name>
        <dbReference type="ChEBI" id="CHEBI:57540"/>
    </ligand>
</feature>
<evidence type="ECO:0000256" key="3">
    <source>
        <dbReference type="ARBA" id="ARBA00022630"/>
    </source>
</evidence>
<keyword evidence="9" id="KW-0521">NADP</keyword>
<dbReference type="STRING" id="847.BRW83_2222"/>
<dbReference type="InterPro" id="IPR044142">
    <property type="entry name" value="AhpF_NTD_N"/>
</dbReference>
<evidence type="ECO:0000256" key="5">
    <source>
        <dbReference type="ARBA" id="ARBA00023002"/>
    </source>
</evidence>
<dbReference type="NCBIfam" id="TIGR03140">
    <property type="entry name" value="AhpF"/>
    <property type="match status" value="1"/>
</dbReference>
<dbReference type="Pfam" id="PF07992">
    <property type="entry name" value="Pyr_redox_2"/>
    <property type="match status" value="1"/>
</dbReference>
<dbReference type="CDD" id="cd03026">
    <property type="entry name" value="AhpF_NTD_C"/>
    <property type="match status" value="1"/>
</dbReference>
<evidence type="ECO:0000256" key="6">
    <source>
        <dbReference type="ARBA" id="ARBA00023027"/>
    </source>
</evidence>
<dbReference type="EC" id="1.8.1.-" evidence="13"/>
<dbReference type="InterPro" id="IPR023753">
    <property type="entry name" value="FAD/NAD-binding_dom"/>
</dbReference>
<dbReference type="PROSITE" id="PS51354">
    <property type="entry name" value="GLUTAREDOXIN_2"/>
    <property type="match status" value="1"/>
</dbReference>
<dbReference type="Gene3D" id="3.40.30.80">
    <property type="match status" value="1"/>
</dbReference>
<dbReference type="PIRSF" id="PIRSF000238">
    <property type="entry name" value="AhpF"/>
    <property type="match status" value="1"/>
</dbReference>
<reference evidence="13 14" key="1">
    <citation type="submission" date="2009-02" db="EMBL/GenBank/DDBJ databases">
        <title>The Genome Sequence of Oxalobacter formigenes OXCC13.</title>
        <authorList>
            <consortium name="The Broad Institute Genome Sequencing Platform"/>
            <person name="Ward D."/>
            <person name="Young S.K."/>
            <person name="Kodira C.D."/>
            <person name="Zeng Q."/>
            <person name="Koehrsen M."/>
            <person name="Alvarado L."/>
            <person name="Berlin A."/>
            <person name="Borenstein D."/>
            <person name="Chen Z."/>
            <person name="Engels R."/>
            <person name="Freedman E."/>
            <person name="Gellesch M."/>
            <person name="Goldberg J."/>
            <person name="Griggs A."/>
            <person name="Gujja S."/>
            <person name="Heiman D."/>
            <person name="Hepburn T."/>
            <person name="Howarth C."/>
            <person name="Jen D."/>
            <person name="Larson L."/>
            <person name="Lewis B."/>
            <person name="Mehta T."/>
            <person name="Park D."/>
            <person name="Pearson M."/>
            <person name="Roberts A."/>
            <person name="Saif S."/>
            <person name="Shea T."/>
            <person name="Shenoy N."/>
            <person name="Sisk P."/>
            <person name="Stolte C."/>
            <person name="Sykes S."/>
            <person name="Walk T."/>
            <person name="White J."/>
            <person name="Yandava C."/>
            <person name="Allison M.J."/>
            <person name="Lander E."/>
            <person name="Nusbaum C."/>
            <person name="Galagan J."/>
            <person name="Birren B."/>
        </authorList>
    </citation>
    <scope>NUCLEOTIDE SEQUENCE [LARGE SCALE GENOMIC DNA]</scope>
    <source>
        <strain evidence="13 14">OXCC13</strain>
    </source>
</reference>
<dbReference type="InterPro" id="IPR012081">
    <property type="entry name" value="Alkyl_hydroperoxide_Rdtase_suF"/>
</dbReference>